<evidence type="ECO:0000313" key="3">
    <source>
        <dbReference type="Proteomes" id="UP001305414"/>
    </source>
</evidence>
<feature type="region of interest" description="Disordered" evidence="1">
    <location>
        <begin position="68"/>
        <end position="133"/>
    </location>
</feature>
<sequence>MAAPLGMVTEALLDITITSLSPEPEFQRGRKRRRDFFEVNTRTTIPSTGSATFRGRCRYRSSSRYLDISSRPTSQRRHGGFLTVGTANARDRNASASPSPSRRKMIRLTELTGGRRPRSMSPSRSRSPCTSLGSGAALLAAPQQRRRHRTQSRSRVHRALPVGLEMMSRSEGGRVTAAVETVVLPATTYGLVMPVGEARAENDERPEQ</sequence>
<evidence type="ECO:0000313" key="2">
    <source>
        <dbReference type="EMBL" id="KAK5628371.1"/>
    </source>
</evidence>
<reference evidence="2 3" key="1">
    <citation type="submission" date="2023-10" db="EMBL/GenBank/DDBJ databases">
        <title>Draft genome sequence of Xylaria bambusicola isolate GMP-LS, the root and basal stem rot pathogen of sugarcane in Indonesia.</title>
        <authorList>
            <person name="Selvaraj P."/>
            <person name="Muralishankar V."/>
            <person name="Muruganantham S."/>
            <person name="Sp S."/>
            <person name="Haryani S."/>
            <person name="Lau K.J.X."/>
            <person name="Naqvi N.I."/>
        </authorList>
    </citation>
    <scope>NUCLEOTIDE SEQUENCE [LARGE SCALE GENOMIC DNA]</scope>
    <source>
        <strain evidence="2">GMP-LS</strain>
    </source>
</reference>
<proteinExistence type="predicted"/>
<organism evidence="2 3">
    <name type="scientific">Xylaria bambusicola</name>
    <dbReference type="NCBI Taxonomy" id="326684"/>
    <lineage>
        <taxon>Eukaryota</taxon>
        <taxon>Fungi</taxon>
        <taxon>Dikarya</taxon>
        <taxon>Ascomycota</taxon>
        <taxon>Pezizomycotina</taxon>
        <taxon>Sordariomycetes</taxon>
        <taxon>Xylariomycetidae</taxon>
        <taxon>Xylariales</taxon>
        <taxon>Xylariaceae</taxon>
        <taxon>Xylaria</taxon>
    </lineage>
</organism>
<gene>
    <name evidence="2" type="ORF">RRF57_004086</name>
</gene>
<evidence type="ECO:0000256" key="1">
    <source>
        <dbReference type="SAM" id="MobiDB-lite"/>
    </source>
</evidence>
<dbReference type="AlphaFoldDB" id="A0AAN7Z895"/>
<dbReference type="Proteomes" id="UP001305414">
    <property type="component" value="Unassembled WGS sequence"/>
</dbReference>
<name>A0AAN7Z895_9PEZI</name>
<keyword evidence="3" id="KW-1185">Reference proteome</keyword>
<protein>
    <submittedName>
        <fullName evidence="2">Uncharacterized protein</fullName>
    </submittedName>
</protein>
<comment type="caution">
    <text evidence="2">The sequence shown here is derived from an EMBL/GenBank/DDBJ whole genome shotgun (WGS) entry which is preliminary data.</text>
</comment>
<feature type="compositionally biased region" description="Low complexity" evidence="1">
    <location>
        <begin position="119"/>
        <end position="133"/>
    </location>
</feature>
<dbReference type="EMBL" id="JAWHQM010000008">
    <property type="protein sequence ID" value="KAK5628371.1"/>
    <property type="molecule type" value="Genomic_DNA"/>
</dbReference>
<accession>A0AAN7Z895</accession>